<evidence type="ECO:0000256" key="1">
    <source>
        <dbReference type="ARBA" id="ARBA00004370"/>
    </source>
</evidence>
<keyword evidence="3 6" id="KW-0812">Transmembrane</keyword>
<evidence type="ECO:0000256" key="6">
    <source>
        <dbReference type="RuleBase" id="RU363076"/>
    </source>
</evidence>
<evidence type="ECO:0000256" key="4">
    <source>
        <dbReference type="ARBA" id="ARBA00022989"/>
    </source>
</evidence>
<name>F9RSR6_9VIBR</name>
<accession>F9RSR6</accession>
<dbReference type="CDD" id="cd06662">
    <property type="entry name" value="SURF1"/>
    <property type="match status" value="1"/>
</dbReference>
<dbReference type="PANTHER" id="PTHR23427">
    <property type="entry name" value="SURFEIT LOCUS PROTEIN"/>
    <property type="match status" value="1"/>
</dbReference>
<feature type="transmembrane region" description="Helical" evidence="6">
    <location>
        <begin position="16"/>
        <end position="36"/>
    </location>
</feature>
<evidence type="ECO:0000313" key="8">
    <source>
        <dbReference type="Proteomes" id="UP000004349"/>
    </source>
</evidence>
<comment type="subcellular location">
    <subcellularLocation>
        <location evidence="6">Cell membrane</location>
        <topology evidence="6">Multi-pass membrane protein</topology>
    </subcellularLocation>
    <subcellularLocation>
        <location evidence="1">Membrane</location>
    </subcellularLocation>
</comment>
<evidence type="ECO:0000313" key="7">
    <source>
        <dbReference type="EMBL" id="EGU31616.1"/>
    </source>
</evidence>
<reference evidence="7 8" key="1">
    <citation type="journal article" date="2012" name="Int. J. Syst. Evol. Microbiol.">
        <title>Vibrio caribbeanicus sp. nov., isolated from the marine sponge Scleritoderma cyanea.</title>
        <authorList>
            <person name="Hoffmann M."/>
            <person name="Monday S.R."/>
            <person name="Allard M.W."/>
            <person name="Strain E.A."/>
            <person name="Whittaker P."/>
            <person name="Naum M."/>
            <person name="McCarthy P.J."/>
            <person name="Lopez J.V."/>
            <person name="Fischer M."/>
            <person name="Brown E.W."/>
        </authorList>
    </citation>
    <scope>NUCLEOTIDE SEQUENCE [LARGE SCALE GENOMIC DNA]</scope>
    <source>
        <strain evidence="7 8">LMG 19158</strain>
    </source>
</reference>
<organism evidence="7 8">
    <name type="scientific">Vibrio scophthalmi LMG 19158</name>
    <dbReference type="NCBI Taxonomy" id="870967"/>
    <lineage>
        <taxon>Bacteria</taxon>
        <taxon>Pseudomonadati</taxon>
        <taxon>Pseudomonadota</taxon>
        <taxon>Gammaproteobacteria</taxon>
        <taxon>Vibrionales</taxon>
        <taxon>Vibrionaceae</taxon>
        <taxon>Vibrio</taxon>
    </lineage>
</organism>
<keyword evidence="4 6" id="KW-1133">Transmembrane helix</keyword>
<dbReference type="PANTHER" id="PTHR23427:SF2">
    <property type="entry name" value="SURFEIT LOCUS PROTEIN 1"/>
    <property type="match status" value="1"/>
</dbReference>
<dbReference type="InterPro" id="IPR045214">
    <property type="entry name" value="Surf1/Surf4"/>
</dbReference>
<protein>
    <recommendedName>
        <fullName evidence="6">SURF1-like protein</fullName>
    </recommendedName>
</protein>
<keyword evidence="5 6" id="KW-0472">Membrane</keyword>
<evidence type="ECO:0000256" key="3">
    <source>
        <dbReference type="ARBA" id="ARBA00022692"/>
    </source>
</evidence>
<dbReference type="AlphaFoldDB" id="F9RSR6"/>
<evidence type="ECO:0000256" key="5">
    <source>
        <dbReference type="ARBA" id="ARBA00023136"/>
    </source>
</evidence>
<evidence type="ECO:0000256" key="2">
    <source>
        <dbReference type="ARBA" id="ARBA00007165"/>
    </source>
</evidence>
<dbReference type="Proteomes" id="UP000004349">
    <property type="component" value="Unassembled WGS sequence"/>
</dbReference>
<dbReference type="Pfam" id="PF02104">
    <property type="entry name" value="SURF1"/>
    <property type="match status" value="1"/>
</dbReference>
<feature type="transmembrane region" description="Helical" evidence="6">
    <location>
        <begin position="219"/>
        <end position="242"/>
    </location>
</feature>
<dbReference type="eggNOG" id="COG3346">
    <property type="taxonomic scope" value="Bacteria"/>
</dbReference>
<dbReference type="RefSeq" id="WP_005598206.1">
    <property type="nucleotide sequence ID" value="NZ_AFWE01000196.1"/>
</dbReference>
<dbReference type="EMBL" id="AFWE01000196">
    <property type="protein sequence ID" value="EGU31616.1"/>
    <property type="molecule type" value="Genomic_DNA"/>
</dbReference>
<comment type="caution">
    <text evidence="7">The sequence shown here is derived from an EMBL/GenBank/DDBJ whole genome shotgun (WGS) entry which is preliminary data.</text>
</comment>
<comment type="similarity">
    <text evidence="2 6">Belongs to the SURF1 family.</text>
</comment>
<dbReference type="PROSITE" id="PS50895">
    <property type="entry name" value="SURF1"/>
    <property type="match status" value="1"/>
</dbReference>
<dbReference type="GO" id="GO:0005886">
    <property type="term" value="C:plasma membrane"/>
    <property type="evidence" value="ECO:0007669"/>
    <property type="project" value="UniProtKB-SubCell"/>
</dbReference>
<dbReference type="InterPro" id="IPR002994">
    <property type="entry name" value="Surf1/Shy1"/>
</dbReference>
<keyword evidence="6" id="KW-1003">Cell membrane</keyword>
<sequence length="255" mass="28983">MKTIALSLSELIKQPSFWLALILTVVAISILVNLGLWQLNRAEQKQAIQQELDSKQWQTLLPLDDVQPSQESYLTGQRVDVLVTPLHGKYLLLDNQVFEGNVGYLAIQLMKTAQGRYVLLERGFIPAGVNRSILPEVNWLDERYQGEGRLYVRSNNPLSDALMAEDTLPVRIQNLNIAALSRLWQYPIERFVVQPQSIDQQWDYPQPWNPLPMSAGKHIGYAVQWFAMAVALAILALIWLSLAVKSKRKVVNDLP</sequence>
<proteinExistence type="inferred from homology"/>
<gene>
    <name evidence="7" type="ORF">VIS19158_18696</name>
</gene>